<comment type="similarity">
    <text evidence="2">Belongs to the peptidase C19 family.</text>
</comment>
<dbReference type="GO" id="GO:0004843">
    <property type="term" value="F:cysteine-type deubiquitinase activity"/>
    <property type="evidence" value="ECO:0007669"/>
    <property type="project" value="UniProtKB-EC"/>
</dbReference>
<keyword evidence="6" id="KW-0378">Hydrolase</keyword>
<evidence type="ECO:0000259" key="9">
    <source>
        <dbReference type="PROSITE" id="PS50235"/>
    </source>
</evidence>
<keyword evidence="5" id="KW-0833">Ubl conjugation pathway</keyword>
<dbReference type="GO" id="GO:0005829">
    <property type="term" value="C:cytosol"/>
    <property type="evidence" value="ECO:0007669"/>
    <property type="project" value="TreeGrafter"/>
</dbReference>
<dbReference type="SUPFAM" id="SSF54001">
    <property type="entry name" value="Cysteine proteinases"/>
    <property type="match status" value="1"/>
</dbReference>
<evidence type="ECO:0000256" key="7">
    <source>
        <dbReference type="ARBA" id="ARBA00022807"/>
    </source>
</evidence>
<dbReference type="GO" id="GO:0016579">
    <property type="term" value="P:protein deubiquitination"/>
    <property type="evidence" value="ECO:0007669"/>
    <property type="project" value="InterPro"/>
</dbReference>
<dbReference type="EMBL" id="CAVNYO010000466">
    <property type="protein sequence ID" value="CAK5283209.1"/>
    <property type="molecule type" value="Genomic_DNA"/>
</dbReference>
<evidence type="ECO:0000256" key="6">
    <source>
        <dbReference type="ARBA" id="ARBA00022801"/>
    </source>
</evidence>
<evidence type="ECO:0000256" key="8">
    <source>
        <dbReference type="SAM" id="MobiDB-lite"/>
    </source>
</evidence>
<dbReference type="GO" id="GO:0006508">
    <property type="term" value="P:proteolysis"/>
    <property type="evidence" value="ECO:0007669"/>
    <property type="project" value="UniProtKB-KW"/>
</dbReference>
<comment type="caution">
    <text evidence="10">The sequence shown here is derived from an EMBL/GenBank/DDBJ whole genome shotgun (WGS) entry which is preliminary data.</text>
</comment>
<comment type="catalytic activity">
    <reaction evidence="1">
        <text>Thiol-dependent hydrolysis of ester, thioester, amide, peptide and isopeptide bonds formed by the C-terminal Gly of ubiquitin (a 76-residue protein attached to proteins as an intracellular targeting signal).</text>
        <dbReference type="EC" id="3.4.19.12"/>
    </reaction>
</comment>
<sequence>MIGRLQTEAKQHFQKYFPVEHHDGREDGDEPDGGMRDGGPNGIQRLGTGFSNALLQAFAAAIPNDSVDKLLESYNTTDSVPGLFVAALKKITGSTSKKVAIRSLVLKGMGYDEAAKIDAADFVHQLFAAFNHEVVHPFGHKEQMNILNSLFQIHIGTRTVCARCGLDQELNPTGTRVLTLQPSLEPQVDLATGAPSPQSVEALVKKYLERHPESNTSFWCHRPHHCFAQAQEMFKLNGSPGPELLLVQISRSLTIDARRNQYQNGLPLEQLKQVRRVHEKVAAKLAVADSELAQFETDARSELEALSQKKQQGDQFLPLPMKVISPFEEKRKALAVKLNTVGEDVIRREQMFLSVKPQAPLDLFDELLGAKPLRLIMADTSTKAQSRVFYDLYAIVSHRGETVQSGNYWAYTLYEDKWYKCVNETVTEMSNEQMVSELEVACIPYQIGEETKHHWEEKESGVPYLLFYRRSLDQTQDDRTELFETLGSLGDDDLPEEPHSSHSLHEEETATPTEYAPTRSDYEDSQGGRSGYSDGDSMLTE</sequence>
<dbReference type="PROSITE" id="PS50235">
    <property type="entry name" value="USP_3"/>
    <property type="match status" value="1"/>
</dbReference>
<evidence type="ECO:0000256" key="4">
    <source>
        <dbReference type="ARBA" id="ARBA00022670"/>
    </source>
</evidence>
<organism evidence="10 11">
    <name type="scientific">Mycena citricolor</name>
    <dbReference type="NCBI Taxonomy" id="2018698"/>
    <lineage>
        <taxon>Eukaryota</taxon>
        <taxon>Fungi</taxon>
        <taxon>Dikarya</taxon>
        <taxon>Basidiomycota</taxon>
        <taxon>Agaricomycotina</taxon>
        <taxon>Agaricomycetes</taxon>
        <taxon>Agaricomycetidae</taxon>
        <taxon>Agaricales</taxon>
        <taxon>Marasmiineae</taxon>
        <taxon>Mycenaceae</taxon>
        <taxon>Mycena</taxon>
    </lineage>
</organism>
<feature type="compositionally biased region" description="Basic and acidic residues" evidence="8">
    <location>
        <begin position="496"/>
        <end position="508"/>
    </location>
</feature>
<dbReference type="GO" id="GO:0005634">
    <property type="term" value="C:nucleus"/>
    <property type="evidence" value="ECO:0007669"/>
    <property type="project" value="TreeGrafter"/>
</dbReference>
<name>A0AAD2K927_9AGAR</name>
<dbReference type="CDD" id="cd02257">
    <property type="entry name" value="Peptidase_C19"/>
    <property type="match status" value="1"/>
</dbReference>
<feature type="region of interest" description="Disordered" evidence="8">
    <location>
        <begin position="14"/>
        <end position="42"/>
    </location>
</feature>
<dbReference type="InterPro" id="IPR050164">
    <property type="entry name" value="Peptidase_C19"/>
</dbReference>
<protein>
    <recommendedName>
        <fullName evidence="3">ubiquitinyl hydrolase 1</fullName>
        <ecNumber evidence="3">3.4.19.12</ecNumber>
    </recommendedName>
</protein>
<evidence type="ECO:0000256" key="3">
    <source>
        <dbReference type="ARBA" id="ARBA00012759"/>
    </source>
</evidence>
<evidence type="ECO:0000256" key="5">
    <source>
        <dbReference type="ARBA" id="ARBA00022786"/>
    </source>
</evidence>
<feature type="domain" description="USP" evidence="9">
    <location>
        <begin position="38"/>
        <end position="471"/>
    </location>
</feature>
<dbReference type="Proteomes" id="UP001295794">
    <property type="component" value="Unassembled WGS sequence"/>
</dbReference>
<keyword evidence="11" id="KW-1185">Reference proteome</keyword>
<proteinExistence type="inferred from homology"/>
<evidence type="ECO:0000256" key="2">
    <source>
        <dbReference type="ARBA" id="ARBA00009085"/>
    </source>
</evidence>
<dbReference type="AlphaFoldDB" id="A0AAD2K927"/>
<keyword evidence="4" id="KW-0645">Protease</keyword>
<dbReference type="PANTHER" id="PTHR24006">
    <property type="entry name" value="UBIQUITIN CARBOXYL-TERMINAL HYDROLASE"/>
    <property type="match status" value="1"/>
</dbReference>
<evidence type="ECO:0000313" key="10">
    <source>
        <dbReference type="EMBL" id="CAK5283209.1"/>
    </source>
</evidence>
<reference evidence="10" key="1">
    <citation type="submission" date="2023-11" db="EMBL/GenBank/DDBJ databases">
        <authorList>
            <person name="De Vega J J."/>
            <person name="De Vega J J."/>
        </authorList>
    </citation>
    <scope>NUCLEOTIDE SEQUENCE</scope>
</reference>
<keyword evidence="7" id="KW-0788">Thiol protease</keyword>
<dbReference type="Pfam" id="PF00443">
    <property type="entry name" value="UCH"/>
    <property type="match status" value="1"/>
</dbReference>
<dbReference type="InterPro" id="IPR038765">
    <property type="entry name" value="Papain-like_cys_pep_sf"/>
</dbReference>
<dbReference type="EC" id="3.4.19.12" evidence="3"/>
<evidence type="ECO:0000256" key="1">
    <source>
        <dbReference type="ARBA" id="ARBA00000707"/>
    </source>
</evidence>
<feature type="region of interest" description="Disordered" evidence="8">
    <location>
        <begin position="486"/>
        <end position="541"/>
    </location>
</feature>
<dbReference type="InterPro" id="IPR001394">
    <property type="entry name" value="Peptidase_C19_UCH"/>
</dbReference>
<evidence type="ECO:0000313" key="11">
    <source>
        <dbReference type="Proteomes" id="UP001295794"/>
    </source>
</evidence>
<dbReference type="PANTHER" id="PTHR24006:SF758">
    <property type="entry name" value="UBIQUITIN CARBOXYL-TERMINAL HYDROLASE 36"/>
    <property type="match status" value="1"/>
</dbReference>
<dbReference type="Gene3D" id="3.90.70.10">
    <property type="entry name" value="Cysteine proteinases"/>
    <property type="match status" value="1"/>
</dbReference>
<gene>
    <name evidence="10" type="ORF">MYCIT1_LOCUS35561</name>
</gene>
<dbReference type="InterPro" id="IPR028889">
    <property type="entry name" value="USP"/>
</dbReference>
<accession>A0AAD2K927</accession>